<dbReference type="GO" id="GO:0031176">
    <property type="term" value="F:endo-1,4-beta-xylanase activity"/>
    <property type="evidence" value="ECO:0007669"/>
    <property type="project" value="UniProtKB-EC"/>
</dbReference>
<evidence type="ECO:0000256" key="2">
    <source>
        <dbReference type="SAM" id="SignalP"/>
    </source>
</evidence>
<keyword evidence="1 2" id="KW-0732">Signal</keyword>
<keyword evidence="4" id="KW-0858">Xylan degradation</keyword>
<gene>
    <name evidence="4" type="primary">xynZ</name>
    <name evidence="4" type="ORF">DSM104635_01625</name>
</gene>
<feature type="chain" id="PRO_5026006498" evidence="2">
    <location>
        <begin position="19"/>
        <end position="237"/>
    </location>
</feature>
<dbReference type="PANTHER" id="PTHR43037">
    <property type="entry name" value="UNNAMED PRODUCT-RELATED"/>
    <property type="match status" value="1"/>
</dbReference>
<dbReference type="RefSeq" id="WP_228445960.1">
    <property type="nucleotide sequence ID" value="NZ_CP047045.1"/>
</dbReference>
<evidence type="ECO:0000256" key="1">
    <source>
        <dbReference type="ARBA" id="ARBA00022729"/>
    </source>
</evidence>
<dbReference type="Pfam" id="PF02230">
    <property type="entry name" value="Abhydrolase_2"/>
    <property type="match status" value="1"/>
</dbReference>
<proteinExistence type="predicted"/>
<dbReference type="GO" id="GO:0045493">
    <property type="term" value="P:xylan catabolic process"/>
    <property type="evidence" value="ECO:0007669"/>
    <property type="project" value="UniProtKB-KW"/>
</dbReference>
<keyword evidence="4" id="KW-0119">Carbohydrate metabolism</keyword>
<keyword evidence="4" id="KW-0624">Polysaccharide degradation</keyword>
<sequence>MRAALAAALLCAACASHTPTIGMSAQHFEGQVRRAVQYEYLLYLPPSYTESDEAWPLVIFLHGSGESGADLGMVRAHGPPRLITEGRDFPFIMVAPQAPEMRPWDIDALDLLLDDIMRTHRVDPDRVYLTGLSNGGKGAWSWAIARADRFAALAPVAGYGDANRVCALGQLPVWSFHGALDDVVPAAFDTATVEALQRCNGNVRYTLYEDANHDSWTRTYANDELYTWLLSQRRAQR</sequence>
<dbReference type="SUPFAM" id="SSF53474">
    <property type="entry name" value="alpha/beta-Hydrolases"/>
    <property type="match status" value="1"/>
</dbReference>
<feature type="domain" description="Phospholipase/carboxylesterase/thioesterase" evidence="3">
    <location>
        <begin position="167"/>
        <end position="218"/>
    </location>
</feature>
<dbReference type="InterPro" id="IPR003140">
    <property type="entry name" value="PLipase/COase/thioEstase"/>
</dbReference>
<dbReference type="PANTHER" id="PTHR43037:SF1">
    <property type="entry name" value="BLL1128 PROTEIN"/>
    <property type="match status" value="1"/>
</dbReference>
<feature type="signal peptide" evidence="2">
    <location>
        <begin position="1"/>
        <end position="18"/>
    </location>
</feature>
<dbReference type="Proteomes" id="UP000431269">
    <property type="component" value="Chromosome"/>
</dbReference>
<evidence type="ECO:0000259" key="3">
    <source>
        <dbReference type="Pfam" id="PF02230"/>
    </source>
</evidence>
<evidence type="ECO:0000313" key="4">
    <source>
        <dbReference type="EMBL" id="QGZ94794.1"/>
    </source>
</evidence>
<protein>
    <submittedName>
        <fullName evidence="4">Endo-1,4-beta-xylanase Z</fullName>
        <ecNumber evidence="4">3.2.1.8</ecNumber>
    </submittedName>
</protein>
<evidence type="ECO:0000313" key="5">
    <source>
        <dbReference type="Proteomes" id="UP000431269"/>
    </source>
</evidence>
<dbReference type="InterPro" id="IPR050955">
    <property type="entry name" value="Plant_Biomass_Hydrol_Est"/>
</dbReference>
<accession>A0A6I6MPI0</accession>
<dbReference type="EC" id="3.2.1.8" evidence="4"/>
<reference evidence="5" key="1">
    <citation type="submission" date="2019-12" db="EMBL/GenBank/DDBJ databases">
        <title>Complete genome of Terracaulis silvestris 0127_4.</title>
        <authorList>
            <person name="Vieira S."/>
            <person name="Riedel T."/>
            <person name="Sproer C."/>
            <person name="Pascual J."/>
            <person name="Boedeker C."/>
            <person name="Overmann J."/>
        </authorList>
    </citation>
    <scope>NUCLEOTIDE SEQUENCE [LARGE SCALE GENOMIC DNA]</scope>
    <source>
        <strain evidence="5">0127_4</strain>
    </source>
</reference>
<dbReference type="InterPro" id="IPR029058">
    <property type="entry name" value="AB_hydrolase_fold"/>
</dbReference>
<dbReference type="Gene3D" id="3.40.50.1820">
    <property type="entry name" value="alpha/beta hydrolase"/>
    <property type="match status" value="1"/>
</dbReference>
<name>A0A6I6MPI0_9CAUL</name>
<dbReference type="EMBL" id="CP047045">
    <property type="protein sequence ID" value="QGZ94794.1"/>
    <property type="molecule type" value="Genomic_DNA"/>
</dbReference>
<keyword evidence="5" id="KW-1185">Reference proteome</keyword>
<dbReference type="AlphaFoldDB" id="A0A6I6MPI0"/>
<dbReference type="KEGG" id="tsv:DSM104635_01625"/>
<keyword evidence="4" id="KW-0326">Glycosidase</keyword>
<organism evidence="4 5">
    <name type="scientific">Terricaulis silvestris</name>
    <dbReference type="NCBI Taxonomy" id="2686094"/>
    <lineage>
        <taxon>Bacteria</taxon>
        <taxon>Pseudomonadati</taxon>
        <taxon>Pseudomonadota</taxon>
        <taxon>Alphaproteobacteria</taxon>
        <taxon>Caulobacterales</taxon>
        <taxon>Caulobacteraceae</taxon>
        <taxon>Terricaulis</taxon>
    </lineage>
</organism>
<keyword evidence="4" id="KW-0378">Hydrolase</keyword>